<feature type="compositionally biased region" description="Polar residues" evidence="2">
    <location>
        <begin position="386"/>
        <end position="400"/>
    </location>
</feature>
<feature type="compositionally biased region" description="Basic and acidic residues" evidence="2">
    <location>
        <begin position="789"/>
        <end position="798"/>
    </location>
</feature>
<keyword evidence="1" id="KW-0175">Coiled coil</keyword>
<feature type="region of interest" description="Disordered" evidence="2">
    <location>
        <begin position="187"/>
        <end position="220"/>
    </location>
</feature>
<feature type="region of interest" description="Disordered" evidence="2">
    <location>
        <begin position="41"/>
        <end position="78"/>
    </location>
</feature>
<evidence type="ECO:0000256" key="2">
    <source>
        <dbReference type="SAM" id="MobiDB-lite"/>
    </source>
</evidence>
<accession>A0A0J8R7G5</accession>
<gene>
    <name evidence="3" type="ORF">CISG_02226</name>
</gene>
<dbReference type="PANTHER" id="PTHR32114:SF2">
    <property type="entry name" value="ABC TRANSPORTER ABCH.3"/>
    <property type="match status" value="1"/>
</dbReference>
<dbReference type="STRING" id="454286.A0A0J8R7G5"/>
<dbReference type="EMBL" id="DS268124">
    <property type="protein sequence ID" value="KMU80375.1"/>
    <property type="molecule type" value="Genomic_DNA"/>
</dbReference>
<proteinExistence type="predicted"/>
<evidence type="ECO:0000313" key="4">
    <source>
        <dbReference type="Proteomes" id="UP000054559"/>
    </source>
</evidence>
<evidence type="ECO:0000313" key="3">
    <source>
        <dbReference type="EMBL" id="KMU80375.1"/>
    </source>
</evidence>
<feature type="coiled-coil region" evidence="1">
    <location>
        <begin position="567"/>
        <end position="728"/>
    </location>
</feature>
<reference evidence="4" key="1">
    <citation type="journal article" date="2010" name="Genome Res.">
        <title>Population genomic sequencing of Coccidioides fungi reveals recent hybridization and transposon control.</title>
        <authorList>
            <person name="Neafsey D.E."/>
            <person name="Barker B.M."/>
            <person name="Sharpton T.J."/>
            <person name="Stajich J.E."/>
            <person name="Park D.J."/>
            <person name="Whiston E."/>
            <person name="Hung C.-Y."/>
            <person name="McMahan C."/>
            <person name="White J."/>
            <person name="Sykes S."/>
            <person name="Heiman D."/>
            <person name="Young S."/>
            <person name="Zeng Q."/>
            <person name="Abouelleil A."/>
            <person name="Aftuck L."/>
            <person name="Bessette D."/>
            <person name="Brown A."/>
            <person name="FitzGerald M."/>
            <person name="Lui A."/>
            <person name="Macdonald J.P."/>
            <person name="Priest M."/>
            <person name="Orbach M.J."/>
            <person name="Galgiani J.N."/>
            <person name="Kirkland T.N."/>
            <person name="Cole G.T."/>
            <person name="Birren B.W."/>
            <person name="Henn M.R."/>
            <person name="Taylor J.W."/>
            <person name="Rounsley S.D."/>
        </authorList>
    </citation>
    <scope>NUCLEOTIDE SEQUENCE [LARGE SCALE GENOMIC DNA]</scope>
    <source>
        <strain evidence="4">RMSCC 3703</strain>
    </source>
</reference>
<feature type="coiled-coil region" evidence="1">
    <location>
        <begin position="483"/>
        <end position="517"/>
    </location>
</feature>
<feature type="region of interest" description="Disordered" evidence="2">
    <location>
        <begin position="383"/>
        <end position="402"/>
    </location>
</feature>
<evidence type="ECO:0000256" key="1">
    <source>
        <dbReference type="SAM" id="Coils"/>
    </source>
</evidence>
<dbReference type="OrthoDB" id="3532430at2759"/>
<sequence length="825" mass="92971">MCMLVSTTFFPRPASAISVPPTSRIWYGVQQRWTHTLTNQNDGIGMRAKSRRKSNRGQLMEVATEERPSRQTESRQPSLQPLLERTCFKTVGGLLQVCRRAVWEGLRVSDSRRVLGSVIAGRIHPLCVCSKSLLHNGKYIGRGPCPPTPGSRTSKRTKRLEAVPGTATLSSGLTPHISRTRLIASSPTISTGEEATRHDVPRGKTPPSYNPLSTGKQQEAKDVRSWQFIPFNDIIDPRTRRRIGRSGFSEEMNAIEERRRLQRKLEKEKDDELRMLRDELDRLRNERVDISDMTGGGLLAAEGTVVPLAAFESDDDMGFNAGADAFESVGDCVPDIPCVPVLIDAGTQVSFHSCRGEVQSLKEDLERRKVERRNLFREWQGVMKPTDQSGGRNDIETTLSTPPPDLAVQVIASLREATTRASEAAKTVETVQKELSDHGFDGIDAMEVITNIGARFRHARIELERAVPGETPNANLSNWSATIDALVERITRLVADLKKAQAQITGYQERETALRRQFDTALLRFEEASKKNESLEKYTETIAEDMLNARVKLQSLGKELQDHATDKNRLAAALEDYRSDVKMLERLNAKLEDEIAASKRQVEDLEIENTKLDEKNELTKARIASLEKNLSHEQDLCEAMQSTLEQCDGEILNLRERIQQLETEHELVESTLREANAKESEKHEKEVGSLNVRLSSISTALDSARLENERLEQQKRQLERRLADFQDLFSMESIQAAQEKARETLKAFEQWQKGIESLDDTSRKDELTNEQAHSFCTNGSEPITPAAESRFKNVEVGRGKKRKRNMGGQFHAVREEEEWSDGDPL</sequence>
<name>A0A0J8R7G5_COCIT</name>
<feature type="compositionally biased region" description="Polar residues" evidence="2">
    <location>
        <begin position="769"/>
        <end position="781"/>
    </location>
</feature>
<dbReference type="PANTHER" id="PTHR32114">
    <property type="entry name" value="ABC TRANSPORTER ABCH.3"/>
    <property type="match status" value="1"/>
</dbReference>
<feature type="compositionally biased region" description="Basic and acidic residues" evidence="2">
    <location>
        <begin position="64"/>
        <end position="73"/>
    </location>
</feature>
<dbReference type="AlphaFoldDB" id="A0A0J8R7G5"/>
<feature type="compositionally biased region" description="Acidic residues" evidence="2">
    <location>
        <begin position="815"/>
        <end position="825"/>
    </location>
</feature>
<protein>
    <submittedName>
        <fullName evidence="3">Uncharacterized protein</fullName>
    </submittedName>
</protein>
<feature type="coiled-coil region" evidence="1">
    <location>
        <begin position="251"/>
        <end position="293"/>
    </location>
</feature>
<dbReference type="Proteomes" id="UP000054559">
    <property type="component" value="Unassembled WGS sequence"/>
</dbReference>
<organism evidence="3 4">
    <name type="scientific">Coccidioides immitis RMSCC 3703</name>
    <dbReference type="NCBI Taxonomy" id="454286"/>
    <lineage>
        <taxon>Eukaryota</taxon>
        <taxon>Fungi</taxon>
        <taxon>Dikarya</taxon>
        <taxon>Ascomycota</taxon>
        <taxon>Pezizomycotina</taxon>
        <taxon>Eurotiomycetes</taxon>
        <taxon>Eurotiomycetidae</taxon>
        <taxon>Onygenales</taxon>
        <taxon>Onygenaceae</taxon>
        <taxon>Coccidioides</taxon>
    </lineage>
</organism>
<feature type="region of interest" description="Disordered" evidence="2">
    <location>
        <begin position="759"/>
        <end position="825"/>
    </location>
</feature>